<dbReference type="Gene3D" id="3.40.50.720">
    <property type="entry name" value="NAD(P)-binding Rossmann-like Domain"/>
    <property type="match status" value="1"/>
</dbReference>
<dbReference type="Pfam" id="PF13561">
    <property type="entry name" value="adh_short_C2"/>
    <property type="match status" value="1"/>
</dbReference>
<evidence type="ECO:0000256" key="2">
    <source>
        <dbReference type="ARBA" id="ARBA00023002"/>
    </source>
</evidence>
<dbReference type="InterPro" id="IPR036291">
    <property type="entry name" value="NAD(P)-bd_dom_sf"/>
</dbReference>
<sequence length="251" mass="25984">MLLSEKNAIVYGAAGPIGSAVARSFAAAGATVHLAGRTRSRLEKVADEIRAAGGTAETAEVDALDESSVDQHAEQVAASAGSIDVSFNLIGHQQQFGTPLVEQDLATFELPVHTAVRTFYLTTRAAARQMIKQRSGVVLTFGGYGPPAANLGGFQTGFGAVEALRRNFSVELGQYGIRVLTLQTGGIPEAIPDSFDEQTRAAITAAAVRETLLQRAATLDDVGTVAVFAASDQAKALTGTGINLTVGAVPD</sequence>
<dbReference type="PRINTS" id="PR00081">
    <property type="entry name" value="GDHRDH"/>
</dbReference>
<dbReference type="EMBL" id="VIVK01000001">
    <property type="protein sequence ID" value="TWD81435.1"/>
    <property type="molecule type" value="Genomic_DNA"/>
</dbReference>
<dbReference type="AlphaFoldDB" id="A0A561BRC7"/>
<accession>A0A561BRC7</accession>
<dbReference type="InterPro" id="IPR002347">
    <property type="entry name" value="SDR_fam"/>
</dbReference>
<dbReference type="SUPFAM" id="SSF51735">
    <property type="entry name" value="NAD(P)-binding Rossmann-fold domains"/>
    <property type="match status" value="1"/>
</dbReference>
<comment type="similarity">
    <text evidence="1">Belongs to the short-chain dehydrogenases/reductases (SDR) family.</text>
</comment>
<evidence type="ECO:0000313" key="4">
    <source>
        <dbReference type="Proteomes" id="UP000318380"/>
    </source>
</evidence>
<gene>
    <name evidence="3" type="ORF">FB561_2551</name>
</gene>
<dbReference type="OrthoDB" id="670853at2"/>
<evidence type="ECO:0000313" key="3">
    <source>
        <dbReference type="EMBL" id="TWD81435.1"/>
    </source>
</evidence>
<proteinExistence type="inferred from homology"/>
<dbReference type="CDD" id="cd05233">
    <property type="entry name" value="SDR_c"/>
    <property type="match status" value="1"/>
</dbReference>
<dbReference type="Proteomes" id="UP000318380">
    <property type="component" value="Unassembled WGS sequence"/>
</dbReference>
<organism evidence="3 4">
    <name type="scientific">Kribbella amoyensis</name>
    <dbReference type="NCBI Taxonomy" id="996641"/>
    <lineage>
        <taxon>Bacteria</taxon>
        <taxon>Bacillati</taxon>
        <taxon>Actinomycetota</taxon>
        <taxon>Actinomycetes</taxon>
        <taxon>Propionibacteriales</taxon>
        <taxon>Kribbellaceae</taxon>
        <taxon>Kribbella</taxon>
    </lineage>
</organism>
<keyword evidence="4" id="KW-1185">Reference proteome</keyword>
<keyword evidence="2" id="KW-0560">Oxidoreductase</keyword>
<dbReference type="GO" id="GO:0016491">
    <property type="term" value="F:oxidoreductase activity"/>
    <property type="evidence" value="ECO:0007669"/>
    <property type="project" value="UniProtKB-KW"/>
</dbReference>
<protein>
    <submittedName>
        <fullName evidence="3">NADP-dependent 3-hydroxy acid dehydrogenase YdfG</fullName>
    </submittedName>
</protein>
<dbReference type="RefSeq" id="WP_145806276.1">
    <property type="nucleotide sequence ID" value="NZ_VIVK01000001.1"/>
</dbReference>
<evidence type="ECO:0000256" key="1">
    <source>
        <dbReference type="ARBA" id="ARBA00006484"/>
    </source>
</evidence>
<name>A0A561BRC7_9ACTN</name>
<reference evidence="3 4" key="1">
    <citation type="submission" date="2019-06" db="EMBL/GenBank/DDBJ databases">
        <title>Sequencing the genomes of 1000 actinobacteria strains.</title>
        <authorList>
            <person name="Klenk H.-P."/>
        </authorList>
    </citation>
    <scope>NUCLEOTIDE SEQUENCE [LARGE SCALE GENOMIC DNA]</scope>
    <source>
        <strain evidence="3 4">DSM 24683</strain>
    </source>
</reference>
<dbReference type="PANTHER" id="PTHR43669">
    <property type="entry name" value="5-KETO-D-GLUCONATE 5-REDUCTASE"/>
    <property type="match status" value="1"/>
</dbReference>
<dbReference type="PANTHER" id="PTHR43669:SF3">
    <property type="entry name" value="ALCOHOL DEHYDROGENASE, PUTATIVE (AFU_ORTHOLOGUE AFUA_3G03445)-RELATED"/>
    <property type="match status" value="1"/>
</dbReference>
<comment type="caution">
    <text evidence="3">The sequence shown here is derived from an EMBL/GenBank/DDBJ whole genome shotgun (WGS) entry which is preliminary data.</text>
</comment>